<keyword evidence="1" id="KW-0472">Membrane</keyword>
<dbReference type="AlphaFoldDB" id="A0A4R6WRA7"/>
<dbReference type="PANTHER" id="PTHR30373">
    <property type="entry name" value="UPF0603 PROTEIN YGCG"/>
    <property type="match status" value="1"/>
</dbReference>
<evidence type="ECO:0000256" key="1">
    <source>
        <dbReference type="SAM" id="Phobius"/>
    </source>
</evidence>
<feature type="transmembrane region" description="Helical" evidence="1">
    <location>
        <begin position="191"/>
        <end position="209"/>
    </location>
</feature>
<comment type="caution">
    <text evidence="4">The sequence shown here is derived from an EMBL/GenBank/DDBJ whole genome shotgun (WGS) entry which is preliminary data.</text>
</comment>
<feature type="domain" description="TPM" evidence="3">
    <location>
        <begin position="42"/>
        <end position="164"/>
    </location>
</feature>
<keyword evidence="1" id="KW-1133">Transmembrane helix</keyword>
<evidence type="ECO:0000259" key="3">
    <source>
        <dbReference type="Pfam" id="PF04536"/>
    </source>
</evidence>
<evidence type="ECO:0000256" key="2">
    <source>
        <dbReference type="SAM" id="SignalP"/>
    </source>
</evidence>
<keyword evidence="1" id="KW-0812">Transmembrane</keyword>
<protein>
    <recommendedName>
        <fullName evidence="3">TPM domain-containing protein</fullName>
    </recommendedName>
</protein>
<evidence type="ECO:0000313" key="5">
    <source>
        <dbReference type="Proteomes" id="UP000295783"/>
    </source>
</evidence>
<dbReference type="Pfam" id="PF04536">
    <property type="entry name" value="TPM_phosphatase"/>
    <property type="match status" value="1"/>
</dbReference>
<dbReference type="Gene3D" id="3.10.310.50">
    <property type="match status" value="1"/>
</dbReference>
<dbReference type="OrthoDB" id="9810918at2"/>
<sequence length="258" mass="27580">MVVNNLWHFRFILWLLVLLAFLCSGQIAVAQDASLPALTGRVVDRADILSSAAEATIAAKLEAHEKATTNQIVVVTLPDLMGRPIEDWGLMLGRGWGIGQAEKDNGVVFLIAPNERELRIEVGYGLEGELTDALADQIIRGDIVPHFKAGDMEAGILAGVDAITGVLGGTYRPAAEVPDGQDRIGSIIEEFVPFIAMGIWLLALIGISVRRRWNRKKNAYEWYWRAGSGGRSGSSFRSGGGFSGGGGSFGGGGASGRW</sequence>
<evidence type="ECO:0000313" key="4">
    <source>
        <dbReference type="EMBL" id="TDQ81327.1"/>
    </source>
</evidence>
<dbReference type="EMBL" id="SNYW01000009">
    <property type="protein sequence ID" value="TDQ81327.1"/>
    <property type="molecule type" value="Genomic_DNA"/>
</dbReference>
<feature type="chain" id="PRO_5020399862" description="TPM domain-containing protein" evidence="2">
    <location>
        <begin position="31"/>
        <end position="258"/>
    </location>
</feature>
<reference evidence="4 5" key="1">
    <citation type="submission" date="2019-03" db="EMBL/GenBank/DDBJ databases">
        <title>Genomic Encyclopedia of Type Strains, Phase III (KMG-III): the genomes of soil and plant-associated and newly described type strains.</title>
        <authorList>
            <person name="Whitman W."/>
        </authorList>
    </citation>
    <scope>NUCLEOTIDE SEQUENCE [LARGE SCALE GENOMIC DNA]</scope>
    <source>
        <strain evidence="4 5">CGMCC 1.7660</strain>
    </source>
</reference>
<keyword evidence="5" id="KW-1185">Reference proteome</keyword>
<keyword evidence="2" id="KW-0732">Signal</keyword>
<dbReference type="Proteomes" id="UP000295783">
    <property type="component" value="Unassembled WGS sequence"/>
</dbReference>
<dbReference type="PANTHER" id="PTHR30373:SF2">
    <property type="entry name" value="UPF0603 PROTEIN YGCG"/>
    <property type="match status" value="1"/>
</dbReference>
<name>A0A4R6WRA7_9PROT</name>
<dbReference type="InterPro" id="IPR007621">
    <property type="entry name" value="TPM_dom"/>
</dbReference>
<gene>
    <name evidence="4" type="ORF">A8950_2392</name>
</gene>
<accession>A0A4R6WRA7</accession>
<proteinExistence type="predicted"/>
<feature type="signal peptide" evidence="2">
    <location>
        <begin position="1"/>
        <end position="30"/>
    </location>
</feature>
<organism evidence="4 5">
    <name type="scientific">Dongia mobilis</name>
    <dbReference type="NCBI Taxonomy" id="578943"/>
    <lineage>
        <taxon>Bacteria</taxon>
        <taxon>Pseudomonadati</taxon>
        <taxon>Pseudomonadota</taxon>
        <taxon>Alphaproteobacteria</taxon>
        <taxon>Rhodospirillales</taxon>
        <taxon>Dongiaceae</taxon>
        <taxon>Dongia</taxon>
    </lineage>
</organism>